<accession>A0AAD8NK26</accession>
<sequence>MFKLLLVFNRHHHLVSSVKFAFLMLPVPKALFLKMFSPHINMTRDIERNTRIMRENSLLVYSSKAEEAKQELIYSHVERI</sequence>
<organism evidence="1 2">
    <name type="scientific">Tagetes erecta</name>
    <name type="common">African marigold</name>
    <dbReference type="NCBI Taxonomy" id="13708"/>
    <lineage>
        <taxon>Eukaryota</taxon>
        <taxon>Viridiplantae</taxon>
        <taxon>Streptophyta</taxon>
        <taxon>Embryophyta</taxon>
        <taxon>Tracheophyta</taxon>
        <taxon>Spermatophyta</taxon>
        <taxon>Magnoliopsida</taxon>
        <taxon>eudicotyledons</taxon>
        <taxon>Gunneridae</taxon>
        <taxon>Pentapetalae</taxon>
        <taxon>asterids</taxon>
        <taxon>campanulids</taxon>
        <taxon>Asterales</taxon>
        <taxon>Asteraceae</taxon>
        <taxon>Asteroideae</taxon>
        <taxon>Heliantheae alliance</taxon>
        <taxon>Tageteae</taxon>
        <taxon>Tagetes</taxon>
    </lineage>
</organism>
<dbReference type="EMBL" id="JAUHHV010000010">
    <property type="protein sequence ID" value="KAK1411166.1"/>
    <property type="molecule type" value="Genomic_DNA"/>
</dbReference>
<name>A0AAD8NK26_TARER</name>
<comment type="caution">
    <text evidence="1">The sequence shown here is derived from an EMBL/GenBank/DDBJ whole genome shotgun (WGS) entry which is preliminary data.</text>
</comment>
<evidence type="ECO:0000313" key="1">
    <source>
        <dbReference type="EMBL" id="KAK1411166.1"/>
    </source>
</evidence>
<reference evidence="1" key="1">
    <citation type="journal article" date="2023" name="bioRxiv">
        <title>Improved chromosome-level genome assembly for marigold (Tagetes erecta).</title>
        <authorList>
            <person name="Jiang F."/>
            <person name="Yuan L."/>
            <person name="Wang S."/>
            <person name="Wang H."/>
            <person name="Xu D."/>
            <person name="Wang A."/>
            <person name="Fan W."/>
        </authorList>
    </citation>
    <scope>NUCLEOTIDE SEQUENCE</scope>
    <source>
        <strain evidence="1">WSJ</strain>
        <tissue evidence="1">Leaf</tissue>
    </source>
</reference>
<proteinExistence type="predicted"/>
<protein>
    <submittedName>
        <fullName evidence="1">Uncharacterized protein</fullName>
    </submittedName>
</protein>
<gene>
    <name evidence="1" type="ORF">QVD17_37711</name>
</gene>
<keyword evidence="2" id="KW-1185">Reference proteome</keyword>
<dbReference type="AlphaFoldDB" id="A0AAD8NK26"/>
<dbReference type="Proteomes" id="UP001229421">
    <property type="component" value="Unassembled WGS sequence"/>
</dbReference>
<evidence type="ECO:0000313" key="2">
    <source>
        <dbReference type="Proteomes" id="UP001229421"/>
    </source>
</evidence>